<dbReference type="Gene3D" id="1.20.58.2150">
    <property type="match status" value="1"/>
</dbReference>
<dbReference type="Proteomes" id="UP000480303">
    <property type="component" value="Unassembled WGS sequence"/>
</dbReference>
<dbReference type="Gene3D" id="3.20.20.520">
    <property type="entry name" value="Glycosyl hydrolase family 115"/>
    <property type="match status" value="1"/>
</dbReference>
<protein>
    <recommendedName>
        <fullName evidence="2">Gylcosyl hydrolase 115 C-terminal domain-containing protein</fullName>
    </recommendedName>
</protein>
<evidence type="ECO:0000313" key="3">
    <source>
        <dbReference type="EMBL" id="GFH42544.1"/>
    </source>
</evidence>
<gene>
    <name evidence="3" type="ORF">Hs30E_10950</name>
</gene>
<name>A0A6A0BDJ0_9LACT</name>
<dbReference type="GO" id="GO:0005975">
    <property type="term" value="P:carbohydrate metabolic process"/>
    <property type="evidence" value="ECO:0007669"/>
    <property type="project" value="UniProtKB-ARBA"/>
</dbReference>
<keyword evidence="4" id="KW-1185">Reference proteome</keyword>
<dbReference type="InterPro" id="IPR029018">
    <property type="entry name" value="Hex-like_dom2"/>
</dbReference>
<evidence type="ECO:0000259" key="2">
    <source>
        <dbReference type="Pfam" id="PF17829"/>
    </source>
</evidence>
<dbReference type="Gene3D" id="2.60.120.1620">
    <property type="match status" value="1"/>
</dbReference>
<dbReference type="Gene3D" id="3.30.379.10">
    <property type="entry name" value="Chitobiase/beta-hexosaminidase domain 2-like"/>
    <property type="match status" value="1"/>
</dbReference>
<feature type="domain" description="Gylcosyl hydrolase 115 C-terminal" evidence="2">
    <location>
        <begin position="689"/>
        <end position="870"/>
    </location>
</feature>
<dbReference type="AlphaFoldDB" id="A0A6A0BDJ0"/>
<sequence length="941" mass="105309">MLQKFEFASSNLIYAPNESKAVSHAAENVAADMTAVTKTQVLAKASTDLTKSHVIIVASLTNAQAIIAELQATGKITADDLAKIDGQWESYIIKQVDNQLIIVGSDRRGAVYGLYRLSDEMGVSPWTFFGDAPMPKNPTASISVPETIFQKSPSVKYRGIFLNDEAPALTSFCEKNFGPEAFADGALQNPTANKGFNHHFYTHIFDVILRLKGNYLWPAMWGNAFWTDDPKNSELADEYGIVMGTTHQEFMVSSDMEFHWWAEQKGYTEPDGAPLKWDFYTNGEKMTEFWSENVNARSQNENVYTLGIRGLGDSLAAPVGTTEADNIKLVSDVFQSQRKILENAGLNVSQTPQVLALYKEVENYYYHGLNKEIPAEVTILLSDDNHGNLRTLPTKAMRDFQTGGFGMYYHFDYHGGPRDFRWVNTSPIEKTREQMLMAYNYGVQDLWIVNVGDLMPLQYPIEHWFKLGYDIDHYGTIEGTADFAKEFTAREFTDYFAADDLQKITHVLAEYPRLNAVRKPEWLGFDDFNVLDGEAQTYLESWQQLDTLVTQLLDHCPSEVHDSFYQFVYYPVHACANVAKIMINLGYQKNGIDPENSEKRARKALAEDTAINDYLNYGLHDGKYYGYGMEFHLGQTTWHSPLEQFEFKPSNMLDFSFADKPMGQKVEIKKQTAAVLADINTDLPDKTAIENDGVISILATDFAATKPAKNGATWTILPNYGREKSALKVQPDQVDVHPTTIDVRDNAYVDFNIYVKTAGTATIVTQFAPSTSPVNSDLTHLRYAIQLVEATNETPLDDVQVVNILSDDFMIMNGSGYTWSDGVDTAVHTATIRNGNICLSHHEIPTSGTYKIRIYMVDDGLVLQKVQLATFGQPTITAEDGGEVPLVLVGPTDWSGDNSIVDVMFQAGTHGAKEEYDVPKLAKGGTIQNYLGAKPSYLYRK</sequence>
<reference evidence="3 4" key="1">
    <citation type="submission" date="2020-02" db="EMBL/GenBank/DDBJ databases">
        <title>Draft genome sequence of Lactococcus sp. Hs30E4-3.</title>
        <authorList>
            <person name="Noda S."/>
            <person name="Yuki M."/>
            <person name="Ohkuma M."/>
        </authorList>
    </citation>
    <scope>NUCLEOTIDE SEQUENCE [LARGE SCALE GENOMIC DNA]</scope>
    <source>
        <strain evidence="3 4">Hs30E4-3</strain>
    </source>
</reference>
<accession>A0A6A0BDJ0</accession>
<proteinExistence type="predicted"/>
<dbReference type="PANTHER" id="PTHR37842">
    <property type="match status" value="1"/>
</dbReference>
<dbReference type="InterPro" id="IPR041437">
    <property type="entry name" value="GH115_C"/>
</dbReference>
<organism evidence="3 4">
    <name type="scientific">Pseudolactococcus hodotermopsidis</name>
    <dbReference type="NCBI Taxonomy" id="2709157"/>
    <lineage>
        <taxon>Bacteria</taxon>
        <taxon>Bacillati</taxon>
        <taxon>Bacillota</taxon>
        <taxon>Bacilli</taxon>
        <taxon>Lactobacillales</taxon>
        <taxon>Streptococcaceae</taxon>
        <taxon>Pseudolactococcus</taxon>
    </lineage>
</organism>
<dbReference type="PANTHER" id="PTHR37842:SF2">
    <property type="entry name" value="GYLCOSYL HYDROLASE 115 C-TERMINAL DOMAIN-CONTAINING PROTEIN"/>
    <property type="match status" value="1"/>
</dbReference>
<dbReference type="GO" id="GO:0016787">
    <property type="term" value="F:hydrolase activity"/>
    <property type="evidence" value="ECO:0007669"/>
    <property type="project" value="UniProtKB-KW"/>
</dbReference>
<dbReference type="InterPro" id="IPR031924">
    <property type="entry name" value="GH115"/>
</dbReference>
<keyword evidence="1" id="KW-0378">Hydrolase</keyword>
<dbReference type="SUPFAM" id="SSF55545">
    <property type="entry name" value="beta-N-acetylhexosaminidase-like domain"/>
    <property type="match status" value="1"/>
</dbReference>
<dbReference type="InterPro" id="IPR042301">
    <property type="entry name" value="GH115_sf"/>
</dbReference>
<dbReference type="RefSeq" id="WP_172208668.1">
    <property type="nucleotide sequence ID" value="NZ_BLLI01000028.1"/>
</dbReference>
<dbReference type="Pfam" id="PF15979">
    <property type="entry name" value="Glyco_hydro_115"/>
    <property type="match status" value="1"/>
</dbReference>
<evidence type="ECO:0000313" key="4">
    <source>
        <dbReference type="Proteomes" id="UP000480303"/>
    </source>
</evidence>
<evidence type="ECO:0000256" key="1">
    <source>
        <dbReference type="ARBA" id="ARBA00022801"/>
    </source>
</evidence>
<dbReference type="Pfam" id="PF17829">
    <property type="entry name" value="GH115_C"/>
    <property type="match status" value="1"/>
</dbReference>
<comment type="caution">
    <text evidence="3">The sequence shown here is derived from an EMBL/GenBank/DDBJ whole genome shotgun (WGS) entry which is preliminary data.</text>
</comment>
<dbReference type="EMBL" id="BLLI01000028">
    <property type="protein sequence ID" value="GFH42544.1"/>
    <property type="molecule type" value="Genomic_DNA"/>
</dbReference>